<reference evidence="1 2" key="1">
    <citation type="journal article" date="2024" name="Science">
        <title>Giant polyketide synthase enzymes in the biosynthesis of giant marine polyether toxins.</title>
        <authorList>
            <person name="Fallon T.R."/>
            <person name="Shende V.V."/>
            <person name="Wierzbicki I.H."/>
            <person name="Pendleton A.L."/>
            <person name="Watervoot N.F."/>
            <person name="Auber R.P."/>
            <person name="Gonzalez D.J."/>
            <person name="Wisecaver J.H."/>
            <person name="Moore B.S."/>
        </authorList>
    </citation>
    <scope>NUCLEOTIDE SEQUENCE [LARGE SCALE GENOMIC DNA]</scope>
    <source>
        <strain evidence="1 2">12B1</strain>
    </source>
</reference>
<dbReference type="AlphaFoldDB" id="A0AB34JT59"/>
<dbReference type="Proteomes" id="UP001515480">
    <property type="component" value="Unassembled WGS sequence"/>
</dbReference>
<name>A0AB34JT59_PRYPA</name>
<comment type="caution">
    <text evidence="1">The sequence shown here is derived from an EMBL/GenBank/DDBJ whole genome shotgun (WGS) entry which is preliminary data.</text>
</comment>
<organism evidence="1 2">
    <name type="scientific">Prymnesium parvum</name>
    <name type="common">Toxic golden alga</name>
    <dbReference type="NCBI Taxonomy" id="97485"/>
    <lineage>
        <taxon>Eukaryota</taxon>
        <taxon>Haptista</taxon>
        <taxon>Haptophyta</taxon>
        <taxon>Prymnesiophyceae</taxon>
        <taxon>Prymnesiales</taxon>
        <taxon>Prymnesiaceae</taxon>
        <taxon>Prymnesium</taxon>
    </lineage>
</organism>
<proteinExistence type="predicted"/>
<gene>
    <name evidence="1" type="ORF">AB1Y20_019139</name>
</gene>
<accession>A0AB34JT59</accession>
<evidence type="ECO:0000313" key="2">
    <source>
        <dbReference type="Proteomes" id="UP001515480"/>
    </source>
</evidence>
<keyword evidence="2" id="KW-1185">Reference proteome</keyword>
<sequence length="428" mass="47652">MLPLAAQCAPPHGAAPPPSEYICSLHWPSNWTRLSVRLDLASGTWRREHARAWLEPRIQRELSLEQMLLKVERELLSPPSHRPECEREALPARLGWEGPADELPLVLDAVWEWDRSQAWRTVHPPELQAYLADRVRLLHVRVPFEGADVLELGPSADVERLLASGRVVEVLPGVWRVDRLVNARFASWALANLAPLGPQGADALGLQPIFERVTAALSPLLTRLTGVAGFDHSFVFSRKYDSSDTPRAACDDASDARSEQTCASTQQSVLRHDAHHDDSHVTVNILLSPPGVSEASKIAFCGRFGTDQYRQLSGILDWANATLFPQGSALIHLGELRHRAFRISHGRRNNLILWAMSSRTRQEVAPGAWETSLPPSPECLSIASDADSCLWDKAACDNARIDLVTNLPHRYPEDVAFVLHDHEHVTQE</sequence>
<protein>
    <submittedName>
        <fullName evidence="1">Uncharacterized protein</fullName>
    </submittedName>
</protein>
<dbReference type="EMBL" id="JBGBPQ010000005">
    <property type="protein sequence ID" value="KAL1524233.1"/>
    <property type="molecule type" value="Genomic_DNA"/>
</dbReference>
<evidence type="ECO:0000313" key="1">
    <source>
        <dbReference type="EMBL" id="KAL1524233.1"/>
    </source>
</evidence>